<dbReference type="EMBL" id="JBBMQX010000009">
    <property type="protein sequence ID" value="MEM5533302.1"/>
    <property type="molecule type" value="Genomic_DNA"/>
</dbReference>
<dbReference type="SUPFAM" id="SSF109854">
    <property type="entry name" value="DinB/YfiT-like putative metalloenzymes"/>
    <property type="match status" value="1"/>
</dbReference>
<organism evidence="1 2">
    <name type="scientific">Pseudoalteromonas arctica</name>
    <dbReference type="NCBI Taxonomy" id="394751"/>
    <lineage>
        <taxon>Bacteria</taxon>
        <taxon>Pseudomonadati</taxon>
        <taxon>Pseudomonadota</taxon>
        <taxon>Gammaproteobacteria</taxon>
        <taxon>Alteromonadales</taxon>
        <taxon>Pseudoalteromonadaceae</taxon>
        <taxon>Pseudoalteromonas</taxon>
    </lineage>
</organism>
<sequence length="183" mass="20413">MRKTDSMLNSQLEILAQGHAYLESVTKEDYSQIVAPNFISSAGSHMRHIIDHYQSLMTGFGINNIDYDSRLRGSNIESNPCEAIKKIAEIASWIEQLSTDDFNKPLLLSSEVSIKSKNVQTVTTSLARELIFVGSHAVHHYAMISQITFAQKASFDQNFGLAPSTATFLREKSQQSQLKSLQS</sequence>
<name>A0ABU9THW4_9GAMM</name>
<evidence type="ECO:0000313" key="1">
    <source>
        <dbReference type="EMBL" id="MEM5533302.1"/>
    </source>
</evidence>
<dbReference type="RefSeq" id="WP_231620110.1">
    <property type="nucleotide sequence ID" value="NZ_CANNEU010000010.1"/>
</dbReference>
<dbReference type="InterPro" id="IPR034660">
    <property type="entry name" value="DinB/YfiT-like"/>
</dbReference>
<evidence type="ECO:0000313" key="2">
    <source>
        <dbReference type="Proteomes" id="UP001457661"/>
    </source>
</evidence>
<reference evidence="1 2" key="1">
    <citation type="submission" date="2024-03" db="EMBL/GenBank/DDBJ databases">
        <title>Community enrichment and isolation of bacterial strains for fucoidan degradation.</title>
        <authorList>
            <person name="Sichert A."/>
        </authorList>
    </citation>
    <scope>NUCLEOTIDE SEQUENCE [LARGE SCALE GENOMIC DNA]</scope>
    <source>
        <strain evidence="1 2">AS26</strain>
    </source>
</reference>
<dbReference type="Gene3D" id="1.20.120.450">
    <property type="entry name" value="dinb family like domain"/>
    <property type="match status" value="1"/>
</dbReference>
<accession>A0ABU9THW4</accession>
<proteinExistence type="predicted"/>
<protein>
    <recommendedName>
        <fullName evidence="3">DinB family protein</fullName>
    </recommendedName>
</protein>
<gene>
    <name evidence="1" type="ORF">WNY57_12770</name>
</gene>
<comment type="caution">
    <text evidence="1">The sequence shown here is derived from an EMBL/GenBank/DDBJ whole genome shotgun (WGS) entry which is preliminary data.</text>
</comment>
<dbReference type="Proteomes" id="UP001457661">
    <property type="component" value="Unassembled WGS sequence"/>
</dbReference>
<evidence type="ECO:0008006" key="3">
    <source>
        <dbReference type="Google" id="ProtNLM"/>
    </source>
</evidence>
<dbReference type="PANTHER" id="PTHR39473">
    <property type="match status" value="1"/>
</dbReference>
<dbReference type="PANTHER" id="PTHR39473:SF1">
    <property type="entry name" value="DINB-LIKE DOMAIN-CONTAINING PROTEIN"/>
    <property type="match status" value="1"/>
</dbReference>
<keyword evidence="2" id="KW-1185">Reference proteome</keyword>